<protein>
    <submittedName>
        <fullName evidence="2">Uncharacterized protein</fullName>
    </submittedName>
</protein>
<reference evidence="2 3" key="2">
    <citation type="journal article" date="2012" name="Open Biol.">
        <title>Characteristics of nucleosomes and linker DNA regions on the genome of the basidiomycete Mixia osmundae revealed by mono- and dinucleosome mapping.</title>
        <authorList>
            <person name="Nishida H."/>
            <person name="Kondo S."/>
            <person name="Matsumoto T."/>
            <person name="Suzuki Y."/>
            <person name="Yoshikawa H."/>
            <person name="Taylor T.D."/>
            <person name="Sugiyama J."/>
        </authorList>
    </citation>
    <scope>NUCLEOTIDE SEQUENCE [LARGE SCALE GENOMIC DNA]</scope>
    <source>
        <strain evidence="3">CBS 9802 / IAM 14324 / JCM 22182 / KY 12970</strain>
    </source>
</reference>
<dbReference type="STRING" id="764103.G7E6E3"/>
<dbReference type="GO" id="GO:0097038">
    <property type="term" value="C:perinuclear endoplasmic reticulum"/>
    <property type="evidence" value="ECO:0007669"/>
    <property type="project" value="TreeGrafter"/>
</dbReference>
<keyword evidence="3" id="KW-1185">Reference proteome</keyword>
<feature type="transmembrane region" description="Helical" evidence="1">
    <location>
        <begin position="276"/>
        <end position="300"/>
    </location>
</feature>
<name>G7E6E3_MIXOS</name>
<keyword evidence="1" id="KW-0812">Transmembrane</keyword>
<feature type="transmembrane region" description="Helical" evidence="1">
    <location>
        <begin position="20"/>
        <end position="44"/>
    </location>
</feature>
<dbReference type="RefSeq" id="XP_014568994.1">
    <property type="nucleotide sequence ID" value="XM_014713508.1"/>
</dbReference>
<dbReference type="InterPro" id="IPR013635">
    <property type="entry name" value="Ice2"/>
</dbReference>
<feature type="transmembrane region" description="Helical" evidence="1">
    <location>
        <begin position="185"/>
        <end position="203"/>
    </location>
</feature>
<organism evidence="2 3">
    <name type="scientific">Mixia osmundae (strain CBS 9802 / IAM 14324 / JCM 22182 / KY 12970)</name>
    <dbReference type="NCBI Taxonomy" id="764103"/>
    <lineage>
        <taxon>Eukaryota</taxon>
        <taxon>Fungi</taxon>
        <taxon>Dikarya</taxon>
        <taxon>Basidiomycota</taxon>
        <taxon>Pucciniomycotina</taxon>
        <taxon>Mixiomycetes</taxon>
        <taxon>Mixiales</taxon>
        <taxon>Mixiaceae</taxon>
        <taxon>Mixia</taxon>
    </lineage>
</organism>
<dbReference type="EMBL" id="BABT02000152">
    <property type="protein sequence ID" value="GAA98403.1"/>
    <property type="molecule type" value="Genomic_DNA"/>
</dbReference>
<evidence type="ECO:0000256" key="1">
    <source>
        <dbReference type="SAM" id="Phobius"/>
    </source>
</evidence>
<dbReference type="InParanoid" id="G7E6E3"/>
<dbReference type="eggNOG" id="ENOG502QRTT">
    <property type="taxonomic scope" value="Eukaryota"/>
</dbReference>
<dbReference type="OMA" id="TTPDRSW"/>
<dbReference type="HOGENOM" id="CLU_027878_0_0_1"/>
<feature type="transmembrane region" description="Helical" evidence="1">
    <location>
        <begin position="65"/>
        <end position="85"/>
    </location>
</feature>
<dbReference type="GO" id="GO:0000921">
    <property type="term" value="P:septin ring assembly"/>
    <property type="evidence" value="ECO:0007669"/>
    <property type="project" value="TreeGrafter"/>
</dbReference>
<feature type="transmembrane region" description="Helical" evidence="1">
    <location>
        <begin position="152"/>
        <end position="173"/>
    </location>
</feature>
<evidence type="ECO:0000313" key="2">
    <source>
        <dbReference type="EMBL" id="GAA98403.1"/>
    </source>
</evidence>
<feature type="transmembrane region" description="Helical" evidence="1">
    <location>
        <begin position="113"/>
        <end position="132"/>
    </location>
</feature>
<gene>
    <name evidence="2" type="primary">Mo05089</name>
    <name evidence="2" type="ORF">E5Q_05089</name>
</gene>
<dbReference type="GO" id="GO:0005789">
    <property type="term" value="C:endoplasmic reticulum membrane"/>
    <property type="evidence" value="ECO:0007669"/>
    <property type="project" value="TreeGrafter"/>
</dbReference>
<dbReference type="FunCoup" id="G7E6E3">
    <property type="interactions" value="61"/>
</dbReference>
<dbReference type="PANTHER" id="PTHR31726">
    <property type="entry name" value="PROTEIN ICE2"/>
    <property type="match status" value="1"/>
</dbReference>
<reference evidence="2 3" key="1">
    <citation type="journal article" date="2011" name="J. Gen. Appl. Microbiol.">
        <title>Draft genome sequencing of the enigmatic basidiomycete Mixia osmundae.</title>
        <authorList>
            <person name="Nishida H."/>
            <person name="Nagatsuka Y."/>
            <person name="Sugiyama J."/>
        </authorList>
    </citation>
    <scope>NUCLEOTIDE SEQUENCE [LARGE SCALE GENOMIC DNA]</scope>
    <source>
        <strain evidence="3">CBS 9802 / IAM 14324 / JCM 22182 / KY 12970</strain>
    </source>
</reference>
<feature type="transmembrane region" description="Helical" evidence="1">
    <location>
        <begin position="208"/>
        <end position="226"/>
    </location>
</feature>
<evidence type="ECO:0000313" key="3">
    <source>
        <dbReference type="Proteomes" id="UP000009131"/>
    </source>
</evidence>
<dbReference type="AlphaFoldDB" id="G7E6E3"/>
<feature type="transmembrane region" description="Helical" evidence="1">
    <location>
        <begin position="246"/>
        <end position="264"/>
    </location>
</feature>
<sequence>MLYLASKVCSYASFIQMLVYLPLALDIAGLQCFLALSVSLAAFYGAQATFQLFVRNTRWAWTSRTLSLTQLIALPAILLLCLNLYSANTASVETLAWGYRLLARVPTWWERTLRWSSGLFVVLEGISTLLVIQSFGQLSRYFVDERGEGWQFVFLITSATTYVLSAYFLWSAYGTAAVESLNATLIGVSVTSVVFLSGIAFALRKGNVVETSLMMAYIVFNIFYLGDSPDPVTFIRSSKTSLLLPPVLLQSVGTIISVLSATFGQGLDFISAASSALPLPVIVGLVYRIVILYGAGRVVIAMKRAKDGYDESTRLSEEEPFGRTVTIVIAYSKVILVSVYTHLILLNNQGGHVYWRWITTRPQAIKRQQLGSGGCPAQCQLDDRPPADIRWARRAVTPSRLNATSLVSCRSRCDATLRWLHKLQRKPSMLLAARSVTLMHFDMIHSRSQ</sequence>
<dbReference type="Proteomes" id="UP000009131">
    <property type="component" value="Unassembled WGS sequence"/>
</dbReference>
<proteinExistence type="predicted"/>
<dbReference type="GO" id="GO:0048309">
    <property type="term" value="P:endoplasmic reticulum inheritance"/>
    <property type="evidence" value="ECO:0007669"/>
    <property type="project" value="TreeGrafter"/>
</dbReference>
<keyword evidence="1" id="KW-1133">Transmembrane helix</keyword>
<dbReference type="GO" id="GO:0032541">
    <property type="term" value="C:cortical endoplasmic reticulum"/>
    <property type="evidence" value="ECO:0007669"/>
    <property type="project" value="TreeGrafter"/>
</dbReference>
<comment type="caution">
    <text evidence="2">The sequence shown here is derived from an EMBL/GenBank/DDBJ whole genome shotgun (WGS) entry which is preliminary data.</text>
</comment>
<keyword evidence="1" id="KW-0472">Membrane</keyword>
<dbReference type="Pfam" id="PF08426">
    <property type="entry name" value="ICE2"/>
    <property type="match status" value="1"/>
</dbReference>
<dbReference type="PANTHER" id="PTHR31726:SF2">
    <property type="entry name" value="PROTEIN ICE2"/>
    <property type="match status" value="1"/>
</dbReference>
<accession>G7E6E3</accession>
<dbReference type="OrthoDB" id="5577218at2759"/>